<name>A0A399EJ88_9DEIN</name>
<keyword evidence="1" id="KW-0238">DNA-binding</keyword>
<dbReference type="RefSeq" id="WP_245971611.1">
    <property type="nucleotide sequence ID" value="NZ_QXDL01000094.1"/>
</dbReference>
<dbReference type="AlphaFoldDB" id="A0A399EJ88"/>
<organism evidence="1 2">
    <name type="scientific">Calidithermus terrae</name>
    <dbReference type="NCBI Taxonomy" id="1408545"/>
    <lineage>
        <taxon>Bacteria</taxon>
        <taxon>Thermotogati</taxon>
        <taxon>Deinococcota</taxon>
        <taxon>Deinococci</taxon>
        <taxon>Thermales</taxon>
        <taxon>Thermaceae</taxon>
        <taxon>Calidithermus</taxon>
    </lineage>
</organism>
<dbReference type="EMBL" id="QXDL01000094">
    <property type="protein sequence ID" value="RIH83360.1"/>
    <property type="molecule type" value="Genomic_DNA"/>
</dbReference>
<dbReference type="InterPro" id="IPR024305">
    <property type="entry name" value="ssDNA-bd_DdrB-like"/>
</dbReference>
<keyword evidence="2" id="KW-1185">Reference proteome</keyword>
<gene>
    <name evidence="1" type="primary">ddrB</name>
    <name evidence="1" type="ORF">Mterra_02312</name>
</gene>
<dbReference type="GO" id="GO:0003677">
    <property type="term" value="F:DNA binding"/>
    <property type="evidence" value="ECO:0007669"/>
    <property type="project" value="UniProtKB-KW"/>
</dbReference>
<proteinExistence type="predicted"/>
<sequence>MRLRLHLTSPLGHGLELEATAEDYLELLREWGAKGYRPAPPPPGGYVLPLACVGCFDWAFLGARELDGETVEAFGFRWRRRHLAGRRDLPEVVKFSRGAWQFEEEGVEGKRQGYVTLVRFEGPGDCGGTWCRAGQVRK</sequence>
<dbReference type="Proteomes" id="UP000265715">
    <property type="component" value="Unassembled WGS sequence"/>
</dbReference>
<dbReference type="Pfam" id="PF12747">
    <property type="entry name" value="DdrB"/>
    <property type="match status" value="1"/>
</dbReference>
<protein>
    <submittedName>
        <fullName evidence="1">Single-stranded DNA-binding protein DdrB</fullName>
    </submittedName>
</protein>
<comment type="caution">
    <text evidence="1">The sequence shown here is derived from an EMBL/GenBank/DDBJ whole genome shotgun (WGS) entry which is preliminary data.</text>
</comment>
<evidence type="ECO:0000313" key="2">
    <source>
        <dbReference type="Proteomes" id="UP000265715"/>
    </source>
</evidence>
<evidence type="ECO:0000313" key="1">
    <source>
        <dbReference type="EMBL" id="RIH83360.1"/>
    </source>
</evidence>
<reference evidence="1 2" key="1">
    <citation type="submission" date="2018-08" db="EMBL/GenBank/DDBJ databases">
        <title>Meiothermus terrae DSM 26712 genome sequencing project.</title>
        <authorList>
            <person name="Da Costa M.S."/>
            <person name="Albuquerque L."/>
            <person name="Raposo P."/>
            <person name="Froufe H.J.C."/>
            <person name="Barroso C.S."/>
            <person name="Egas C."/>
        </authorList>
    </citation>
    <scope>NUCLEOTIDE SEQUENCE [LARGE SCALE GENOMIC DNA]</scope>
    <source>
        <strain evidence="1 2">DSM 26712</strain>
    </source>
</reference>
<accession>A0A399EJ88</accession>